<proteinExistence type="predicted"/>
<dbReference type="EMBL" id="BMAW01083468">
    <property type="protein sequence ID" value="GFU34192.1"/>
    <property type="molecule type" value="Genomic_DNA"/>
</dbReference>
<accession>A0A8X6QSJ7</accession>
<reference evidence="2" key="1">
    <citation type="submission" date="2020-08" db="EMBL/GenBank/DDBJ databases">
        <title>Multicomponent nature underlies the extraordinary mechanical properties of spider dragline silk.</title>
        <authorList>
            <person name="Kono N."/>
            <person name="Nakamura H."/>
            <person name="Mori M."/>
            <person name="Yoshida Y."/>
            <person name="Ohtoshi R."/>
            <person name="Malay A.D."/>
            <person name="Moran D.A.P."/>
            <person name="Tomita M."/>
            <person name="Numata K."/>
            <person name="Arakawa K."/>
        </authorList>
    </citation>
    <scope>NUCLEOTIDE SEQUENCE</scope>
</reference>
<feature type="compositionally biased region" description="Basic and acidic residues" evidence="1">
    <location>
        <begin position="92"/>
        <end position="113"/>
    </location>
</feature>
<keyword evidence="3" id="KW-1185">Reference proteome</keyword>
<dbReference type="Proteomes" id="UP000887013">
    <property type="component" value="Unassembled WGS sequence"/>
</dbReference>
<protein>
    <submittedName>
        <fullName evidence="2">Uncharacterized protein</fullName>
    </submittedName>
</protein>
<evidence type="ECO:0000313" key="3">
    <source>
        <dbReference type="Proteomes" id="UP000887013"/>
    </source>
</evidence>
<dbReference type="AlphaFoldDB" id="A0A8X6QSJ7"/>
<gene>
    <name evidence="2" type="ORF">NPIL_355321</name>
</gene>
<comment type="caution">
    <text evidence="2">The sequence shown here is derived from an EMBL/GenBank/DDBJ whole genome shotgun (WGS) entry which is preliminary data.</text>
</comment>
<evidence type="ECO:0000256" key="1">
    <source>
        <dbReference type="SAM" id="MobiDB-lite"/>
    </source>
</evidence>
<name>A0A8X6QSJ7_NEPPI</name>
<sequence length="121" mass="13669">MEARSSLGPTRKPAPPCLSKFVRNVSSAFALWGANPFCRLQNRIEIIRTNRCYSSSPIRGTDTDGAGYITRLKSVRFLSTMENKGSKRKRKGGAEKLREKRRKLLEESSRDLTENFSAEIS</sequence>
<organism evidence="2 3">
    <name type="scientific">Nephila pilipes</name>
    <name type="common">Giant wood spider</name>
    <name type="synonym">Nephila maculata</name>
    <dbReference type="NCBI Taxonomy" id="299642"/>
    <lineage>
        <taxon>Eukaryota</taxon>
        <taxon>Metazoa</taxon>
        <taxon>Ecdysozoa</taxon>
        <taxon>Arthropoda</taxon>
        <taxon>Chelicerata</taxon>
        <taxon>Arachnida</taxon>
        <taxon>Araneae</taxon>
        <taxon>Araneomorphae</taxon>
        <taxon>Entelegynae</taxon>
        <taxon>Araneoidea</taxon>
        <taxon>Nephilidae</taxon>
        <taxon>Nephila</taxon>
    </lineage>
</organism>
<feature type="region of interest" description="Disordered" evidence="1">
    <location>
        <begin position="80"/>
        <end position="121"/>
    </location>
</feature>
<evidence type="ECO:0000313" key="2">
    <source>
        <dbReference type="EMBL" id="GFU34192.1"/>
    </source>
</evidence>